<dbReference type="InterPro" id="IPR004358">
    <property type="entry name" value="Sig_transdc_His_kin-like_C"/>
</dbReference>
<dbReference type="GO" id="GO:0005524">
    <property type="term" value="F:ATP binding"/>
    <property type="evidence" value="ECO:0007669"/>
    <property type="project" value="UniProtKB-KW"/>
</dbReference>
<dbReference type="InterPro" id="IPR008207">
    <property type="entry name" value="Sig_transdc_His_kin_Hpt_dom"/>
</dbReference>
<evidence type="ECO:0000256" key="9">
    <source>
        <dbReference type="ARBA" id="ARBA00022777"/>
    </source>
</evidence>
<keyword evidence="11 17" id="KW-1133">Transmembrane helix</keyword>
<dbReference type="InterPro" id="IPR003594">
    <property type="entry name" value="HATPase_dom"/>
</dbReference>
<dbReference type="InterPro" id="IPR036641">
    <property type="entry name" value="HPT_dom_sf"/>
</dbReference>
<name>A0ABW4S4Q9_9RHOB</name>
<feature type="modified residue" description="4-aspartylphosphate" evidence="15">
    <location>
        <position position="688"/>
    </location>
</feature>
<sequence>MHRWLSEEDDGTAPRQMSRRYLAYGGLAALLAGGLVMLLVIFNGIERQLEIVRSTYSDNTAWLISQVQVDAMNLQLAVMRAGDEDPPTPRGLRAVRQNFDILYSRIQLIEGSYVLRHAEVPEQARGSMAEMRSFLDTWAMVVDGPDSAVAAALPRIEAQLDQLAPGVRTGIVHLFQSLVNESDRRRAAFRASVGNFATVSLILITLVSIVVVYVLILYRTLDRRAHISSRIASNLRTTIEASLDSVIVIDAEAKILEYNGAAERMFGRSRQDAINKDFGEVIQTGGNDNSLRLEIARYLQNGHSALINQGRFTSTAARGDGTSFAVEVALSRASDASGRPVFITFVRDVEEQRRYEDSLREARNAAQQGEQAKSRFLAIMSHEMRTPLNGLIGALELLEATSGLSDRQRRLLDVARNCSQMTLEQVNNVLELTRIEASDTVPPAAAPFRPANVLQEILDQNRAMAHARGNRLWLNLGPGLAEMQVMGLRQQFSRVAANLIGNAVKFTENGKVRVSLSLHERSETHIDLLLEVTDTGIGIAPENLERIFNNFETIDGSYSRVATGTGLGLGIARMAADVMGGTISVTSQLGLGSSFTLRVGFPRVTAASVEMKSNETRDPALASVEPPDESDARTTSLRVLIVEDNEINRFVLGEILRSRGHDVHEVCDGRQAVDAATGTGRFDLILMDISMPVMDGLEATRLIRADARVGTTPIIGVTAHAIPEEIDRFKACGMTEVITKPVSGAALDAALAALAQAEPVAVEPVQTERHSSTAPQLQPVTLADYPLIDPAVEEETREMLGADLRHNLIERFRAEMATALPQLDAQSTEDAERCSALAHRLAGAAAVMGARRLHKALLALEDALREGAAAQPSLSDVHMIWVSTEDALIQLDDATDPAERPGADAT</sequence>
<dbReference type="PROSITE" id="PS50110">
    <property type="entry name" value="RESPONSE_REGULATORY"/>
    <property type="match status" value="1"/>
</dbReference>
<dbReference type="SUPFAM" id="SSF55785">
    <property type="entry name" value="PYP-like sensor domain (PAS domain)"/>
    <property type="match status" value="1"/>
</dbReference>
<keyword evidence="9" id="KW-0418">Kinase</keyword>
<evidence type="ECO:0000256" key="1">
    <source>
        <dbReference type="ARBA" id="ARBA00000085"/>
    </source>
</evidence>
<evidence type="ECO:0000256" key="15">
    <source>
        <dbReference type="PROSITE-ProRule" id="PRU00169"/>
    </source>
</evidence>
<dbReference type="Pfam" id="PF00512">
    <property type="entry name" value="HisKA"/>
    <property type="match status" value="1"/>
</dbReference>
<evidence type="ECO:0000256" key="3">
    <source>
        <dbReference type="ARBA" id="ARBA00012438"/>
    </source>
</evidence>
<evidence type="ECO:0000256" key="5">
    <source>
        <dbReference type="ARBA" id="ARBA00022519"/>
    </source>
</evidence>
<evidence type="ECO:0000256" key="7">
    <source>
        <dbReference type="ARBA" id="ARBA00022679"/>
    </source>
</evidence>
<dbReference type="PROSITE" id="PS50109">
    <property type="entry name" value="HIS_KIN"/>
    <property type="match status" value="1"/>
</dbReference>
<dbReference type="SMART" id="SM00387">
    <property type="entry name" value="HATPase_c"/>
    <property type="match status" value="1"/>
</dbReference>
<dbReference type="InterPro" id="IPR013767">
    <property type="entry name" value="PAS_fold"/>
</dbReference>
<accession>A0ABW4S4Q9</accession>
<evidence type="ECO:0000259" key="21">
    <source>
        <dbReference type="PROSITE" id="PS50113"/>
    </source>
</evidence>
<dbReference type="PANTHER" id="PTHR43047:SF64">
    <property type="entry name" value="HISTIDINE KINASE CONTAINING CHEY-HOMOLOGOUS RECEIVER DOMAIN AND PAS DOMAIN-RELATED"/>
    <property type="match status" value="1"/>
</dbReference>
<dbReference type="EC" id="2.7.13.3" evidence="3"/>
<feature type="transmembrane region" description="Helical" evidence="17">
    <location>
        <begin position="21"/>
        <end position="45"/>
    </location>
</feature>
<dbReference type="InterPro" id="IPR001789">
    <property type="entry name" value="Sig_transdc_resp-reg_receiver"/>
</dbReference>
<evidence type="ECO:0000259" key="19">
    <source>
        <dbReference type="PROSITE" id="PS50110"/>
    </source>
</evidence>
<dbReference type="CDD" id="cd00082">
    <property type="entry name" value="HisKA"/>
    <property type="match status" value="1"/>
</dbReference>
<dbReference type="SUPFAM" id="SSF52172">
    <property type="entry name" value="CheY-like"/>
    <property type="match status" value="1"/>
</dbReference>
<dbReference type="Gene3D" id="3.30.450.20">
    <property type="entry name" value="PAS domain"/>
    <property type="match status" value="1"/>
</dbReference>
<dbReference type="PROSITE" id="PS50894">
    <property type="entry name" value="HPT"/>
    <property type="match status" value="1"/>
</dbReference>
<dbReference type="SUPFAM" id="SSF47384">
    <property type="entry name" value="Homodimeric domain of signal transducing histidine kinase"/>
    <property type="match status" value="1"/>
</dbReference>
<keyword evidence="10 23" id="KW-0547">Nucleotide-binding</keyword>
<gene>
    <name evidence="23" type="ORF">ACFSGJ_06955</name>
</gene>
<keyword evidence="6 15" id="KW-0597">Phosphoprotein</keyword>
<evidence type="ECO:0000256" key="16">
    <source>
        <dbReference type="SAM" id="MobiDB-lite"/>
    </source>
</evidence>
<dbReference type="SMART" id="SM00388">
    <property type="entry name" value="HisKA"/>
    <property type="match status" value="1"/>
</dbReference>
<dbReference type="Gene3D" id="3.40.50.2300">
    <property type="match status" value="1"/>
</dbReference>
<dbReference type="PROSITE" id="PS50112">
    <property type="entry name" value="PAS"/>
    <property type="match status" value="1"/>
</dbReference>
<dbReference type="InterPro" id="IPR036097">
    <property type="entry name" value="HisK_dim/P_sf"/>
</dbReference>
<dbReference type="PROSITE" id="PS50113">
    <property type="entry name" value="PAC"/>
    <property type="match status" value="1"/>
</dbReference>
<evidence type="ECO:0000256" key="17">
    <source>
        <dbReference type="SAM" id="Phobius"/>
    </source>
</evidence>
<feature type="domain" description="Response regulatory" evidence="19">
    <location>
        <begin position="638"/>
        <end position="755"/>
    </location>
</feature>
<evidence type="ECO:0000256" key="12">
    <source>
        <dbReference type="ARBA" id="ARBA00023012"/>
    </source>
</evidence>
<feature type="domain" description="PAC" evidence="21">
    <location>
        <begin position="310"/>
        <end position="361"/>
    </location>
</feature>
<dbReference type="Gene3D" id="1.20.120.160">
    <property type="entry name" value="HPT domain"/>
    <property type="match status" value="1"/>
</dbReference>
<keyword evidence="24" id="KW-1185">Reference proteome</keyword>
<keyword evidence="5" id="KW-0997">Cell inner membrane</keyword>
<evidence type="ECO:0000259" key="18">
    <source>
        <dbReference type="PROSITE" id="PS50109"/>
    </source>
</evidence>
<evidence type="ECO:0000259" key="20">
    <source>
        <dbReference type="PROSITE" id="PS50112"/>
    </source>
</evidence>
<dbReference type="Pfam" id="PF00989">
    <property type="entry name" value="PAS"/>
    <property type="match status" value="1"/>
</dbReference>
<dbReference type="Proteomes" id="UP001597353">
    <property type="component" value="Unassembled WGS sequence"/>
</dbReference>
<dbReference type="PANTHER" id="PTHR43047">
    <property type="entry name" value="TWO-COMPONENT HISTIDINE PROTEIN KINASE"/>
    <property type="match status" value="1"/>
</dbReference>
<dbReference type="Pfam" id="PF00072">
    <property type="entry name" value="Response_reg"/>
    <property type="match status" value="1"/>
</dbReference>
<dbReference type="PRINTS" id="PR00344">
    <property type="entry name" value="BCTRLSENSOR"/>
</dbReference>
<dbReference type="CDD" id="cd16922">
    <property type="entry name" value="HATPase_EvgS-ArcB-TorS-like"/>
    <property type="match status" value="1"/>
</dbReference>
<dbReference type="SMART" id="SM00091">
    <property type="entry name" value="PAS"/>
    <property type="match status" value="1"/>
</dbReference>
<proteinExistence type="predicted"/>
<reference evidence="24" key="1">
    <citation type="journal article" date="2019" name="Int. J. Syst. Evol. Microbiol.">
        <title>The Global Catalogue of Microorganisms (GCM) 10K type strain sequencing project: providing services to taxonomists for standard genome sequencing and annotation.</title>
        <authorList>
            <consortium name="The Broad Institute Genomics Platform"/>
            <consortium name="The Broad Institute Genome Sequencing Center for Infectious Disease"/>
            <person name="Wu L."/>
            <person name="Ma J."/>
        </authorList>
    </citation>
    <scope>NUCLEOTIDE SEQUENCE [LARGE SCALE GENOMIC DNA]</scope>
    <source>
        <strain evidence="24">CGMCC 4.7242</strain>
    </source>
</reference>
<comment type="subcellular location">
    <subcellularLocation>
        <location evidence="2">Cell inner membrane</location>
        <topology evidence="2">Multi-pass membrane protein</topology>
    </subcellularLocation>
</comment>
<organism evidence="23 24">
    <name type="scientific">Halodurantibacterium flavum</name>
    <dbReference type="NCBI Taxonomy" id="1382802"/>
    <lineage>
        <taxon>Bacteria</taxon>
        <taxon>Pseudomonadati</taxon>
        <taxon>Pseudomonadota</taxon>
        <taxon>Alphaproteobacteria</taxon>
        <taxon>Rhodobacterales</taxon>
        <taxon>Paracoccaceae</taxon>
        <taxon>Halodurantibacterium</taxon>
    </lineage>
</organism>
<comment type="caution">
    <text evidence="23">The sequence shown here is derived from an EMBL/GenBank/DDBJ whole genome shotgun (WGS) entry which is preliminary data.</text>
</comment>
<protein>
    <recommendedName>
        <fullName evidence="3">histidine kinase</fullName>
        <ecNumber evidence="3">2.7.13.3</ecNumber>
    </recommendedName>
</protein>
<dbReference type="InterPro" id="IPR011006">
    <property type="entry name" value="CheY-like_superfamily"/>
</dbReference>
<evidence type="ECO:0000256" key="8">
    <source>
        <dbReference type="ARBA" id="ARBA00022692"/>
    </source>
</evidence>
<dbReference type="Gene3D" id="1.10.287.130">
    <property type="match status" value="1"/>
</dbReference>
<feature type="domain" description="HPt" evidence="22">
    <location>
        <begin position="797"/>
        <end position="895"/>
    </location>
</feature>
<dbReference type="RefSeq" id="WP_390260269.1">
    <property type="nucleotide sequence ID" value="NZ_JBHUGH010000005.1"/>
</dbReference>
<feature type="domain" description="Histidine kinase" evidence="18">
    <location>
        <begin position="379"/>
        <end position="603"/>
    </location>
</feature>
<dbReference type="InterPro" id="IPR035965">
    <property type="entry name" value="PAS-like_dom_sf"/>
</dbReference>
<comment type="catalytic activity">
    <reaction evidence="1">
        <text>ATP + protein L-histidine = ADP + protein N-phospho-L-histidine.</text>
        <dbReference type="EC" id="2.7.13.3"/>
    </reaction>
</comment>
<dbReference type="InterPro" id="IPR000014">
    <property type="entry name" value="PAS"/>
</dbReference>
<evidence type="ECO:0000259" key="22">
    <source>
        <dbReference type="PROSITE" id="PS50894"/>
    </source>
</evidence>
<evidence type="ECO:0000256" key="11">
    <source>
        <dbReference type="ARBA" id="ARBA00022989"/>
    </source>
</evidence>
<feature type="transmembrane region" description="Helical" evidence="17">
    <location>
        <begin position="193"/>
        <end position="218"/>
    </location>
</feature>
<evidence type="ECO:0000313" key="23">
    <source>
        <dbReference type="EMBL" id="MFD1911952.1"/>
    </source>
</evidence>
<dbReference type="Pfam" id="PF01627">
    <property type="entry name" value="Hpt"/>
    <property type="match status" value="1"/>
</dbReference>
<keyword evidence="7" id="KW-0808">Transferase</keyword>
<evidence type="ECO:0000256" key="6">
    <source>
        <dbReference type="ARBA" id="ARBA00022553"/>
    </source>
</evidence>
<evidence type="ECO:0000313" key="24">
    <source>
        <dbReference type="Proteomes" id="UP001597353"/>
    </source>
</evidence>
<dbReference type="SUPFAM" id="SSF47226">
    <property type="entry name" value="Histidine-containing phosphotransfer domain, HPT domain"/>
    <property type="match status" value="1"/>
</dbReference>
<feature type="modified residue" description="Phosphohistidine" evidence="14">
    <location>
        <position position="839"/>
    </location>
</feature>
<dbReference type="EMBL" id="JBHUGH010000005">
    <property type="protein sequence ID" value="MFD1911952.1"/>
    <property type="molecule type" value="Genomic_DNA"/>
</dbReference>
<dbReference type="InterPro" id="IPR000700">
    <property type="entry name" value="PAS-assoc_C"/>
</dbReference>
<dbReference type="InterPro" id="IPR005467">
    <property type="entry name" value="His_kinase_dom"/>
</dbReference>
<dbReference type="CDD" id="cd00130">
    <property type="entry name" value="PAS"/>
    <property type="match status" value="1"/>
</dbReference>
<dbReference type="SUPFAM" id="SSF55874">
    <property type="entry name" value="ATPase domain of HSP90 chaperone/DNA topoisomerase II/histidine kinase"/>
    <property type="match status" value="1"/>
</dbReference>
<evidence type="ECO:0000256" key="10">
    <source>
        <dbReference type="ARBA" id="ARBA00022840"/>
    </source>
</evidence>
<evidence type="ECO:0000256" key="14">
    <source>
        <dbReference type="PROSITE-ProRule" id="PRU00110"/>
    </source>
</evidence>
<evidence type="ECO:0000256" key="2">
    <source>
        <dbReference type="ARBA" id="ARBA00004429"/>
    </source>
</evidence>
<dbReference type="NCBIfam" id="TIGR00229">
    <property type="entry name" value="sensory_box"/>
    <property type="match status" value="1"/>
</dbReference>
<keyword evidence="4" id="KW-1003">Cell membrane</keyword>
<evidence type="ECO:0000256" key="4">
    <source>
        <dbReference type="ARBA" id="ARBA00022475"/>
    </source>
</evidence>
<feature type="region of interest" description="Disordered" evidence="16">
    <location>
        <begin position="610"/>
        <end position="630"/>
    </location>
</feature>
<keyword evidence="8 17" id="KW-0812">Transmembrane</keyword>
<feature type="domain" description="PAS" evidence="20">
    <location>
        <begin position="231"/>
        <end position="302"/>
    </location>
</feature>
<dbReference type="CDD" id="cd00088">
    <property type="entry name" value="HPT"/>
    <property type="match status" value="1"/>
</dbReference>
<keyword evidence="10 23" id="KW-0067">ATP-binding</keyword>
<dbReference type="InterPro" id="IPR003661">
    <property type="entry name" value="HisK_dim/P_dom"/>
</dbReference>
<dbReference type="CDD" id="cd17546">
    <property type="entry name" value="REC_hyHK_CKI1_RcsC-like"/>
    <property type="match status" value="1"/>
</dbReference>
<dbReference type="InterPro" id="IPR036890">
    <property type="entry name" value="HATPase_C_sf"/>
</dbReference>
<dbReference type="Pfam" id="PF02518">
    <property type="entry name" value="HATPase_c"/>
    <property type="match status" value="1"/>
</dbReference>
<evidence type="ECO:0000256" key="13">
    <source>
        <dbReference type="ARBA" id="ARBA00023136"/>
    </source>
</evidence>
<dbReference type="Gene3D" id="3.30.565.10">
    <property type="entry name" value="Histidine kinase-like ATPase, C-terminal domain"/>
    <property type="match status" value="1"/>
</dbReference>
<keyword evidence="13 17" id="KW-0472">Membrane</keyword>
<keyword evidence="12" id="KW-0902">Two-component regulatory system</keyword>
<dbReference type="SMART" id="SM00448">
    <property type="entry name" value="REC"/>
    <property type="match status" value="1"/>
</dbReference>